<feature type="region of interest" description="Disordered" evidence="2">
    <location>
        <begin position="1"/>
        <end position="57"/>
    </location>
</feature>
<evidence type="ECO:0000313" key="4">
    <source>
        <dbReference type="EMBL" id="KAK4184865.1"/>
    </source>
</evidence>
<reference evidence="4" key="1">
    <citation type="journal article" date="2023" name="Mol. Phylogenet. Evol.">
        <title>Genome-scale phylogeny and comparative genomics of the fungal order Sordariales.</title>
        <authorList>
            <person name="Hensen N."/>
            <person name="Bonometti L."/>
            <person name="Westerberg I."/>
            <person name="Brannstrom I.O."/>
            <person name="Guillou S."/>
            <person name="Cros-Aarteil S."/>
            <person name="Calhoun S."/>
            <person name="Haridas S."/>
            <person name="Kuo A."/>
            <person name="Mondo S."/>
            <person name="Pangilinan J."/>
            <person name="Riley R."/>
            <person name="LaButti K."/>
            <person name="Andreopoulos B."/>
            <person name="Lipzen A."/>
            <person name="Chen C."/>
            <person name="Yan M."/>
            <person name="Daum C."/>
            <person name="Ng V."/>
            <person name="Clum A."/>
            <person name="Steindorff A."/>
            <person name="Ohm R.A."/>
            <person name="Martin F."/>
            <person name="Silar P."/>
            <person name="Natvig D.O."/>
            <person name="Lalanne C."/>
            <person name="Gautier V."/>
            <person name="Ament-Velasquez S.L."/>
            <person name="Kruys A."/>
            <person name="Hutchinson M.I."/>
            <person name="Powell A.J."/>
            <person name="Barry K."/>
            <person name="Miller A.N."/>
            <person name="Grigoriev I.V."/>
            <person name="Debuchy R."/>
            <person name="Gladieux P."/>
            <person name="Hiltunen Thoren M."/>
            <person name="Johannesson H."/>
        </authorList>
    </citation>
    <scope>NUCLEOTIDE SEQUENCE</scope>
    <source>
        <strain evidence="4">PSN309</strain>
    </source>
</reference>
<dbReference type="Proteomes" id="UP001302126">
    <property type="component" value="Unassembled WGS sequence"/>
</dbReference>
<keyword evidence="5" id="KW-1185">Reference proteome</keyword>
<feature type="region of interest" description="Disordered" evidence="2">
    <location>
        <begin position="465"/>
        <end position="504"/>
    </location>
</feature>
<feature type="compositionally biased region" description="Polar residues" evidence="2">
    <location>
        <begin position="1403"/>
        <end position="1415"/>
    </location>
</feature>
<protein>
    <submittedName>
        <fullName evidence="4">Chromo domain-containing protein 1</fullName>
    </submittedName>
</protein>
<dbReference type="InterPro" id="IPR016197">
    <property type="entry name" value="Chromo-like_dom_sf"/>
</dbReference>
<feature type="domain" description="Chromo" evidence="3">
    <location>
        <begin position="82"/>
        <end position="121"/>
    </location>
</feature>
<dbReference type="InterPro" id="IPR000953">
    <property type="entry name" value="Chromo/chromo_shadow_dom"/>
</dbReference>
<dbReference type="GO" id="GO:0006338">
    <property type="term" value="P:chromatin remodeling"/>
    <property type="evidence" value="ECO:0007669"/>
    <property type="project" value="UniProtKB-ARBA"/>
</dbReference>
<evidence type="ECO:0000256" key="2">
    <source>
        <dbReference type="SAM" id="MobiDB-lite"/>
    </source>
</evidence>
<feature type="region of interest" description="Disordered" evidence="2">
    <location>
        <begin position="187"/>
        <end position="368"/>
    </location>
</feature>
<comment type="subunit">
    <text evidence="1">Component of the NuA4 histone acetyltransferase complex.</text>
</comment>
<evidence type="ECO:0000256" key="1">
    <source>
        <dbReference type="ARBA" id="ARBA00011353"/>
    </source>
</evidence>
<feature type="compositionally biased region" description="Basic and acidic residues" evidence="2">
    <location>
        <begin position="1144"/>
        <end position="1154"/>
    </location>
</feature>
<dbReference type="SUPFAM" id="SSF54160">
    <property type="entry name" value="Chromo domain-like"/>
    <property type="match status" value="1"/>
</dbReference>
<feature type="region of interest" description="Disordered" evidence="2">
    <location>
        <begin position="1398"/>
        <end position="1433"/>
    </location>
</feature>
<accession>A0AAN6WP56</accession>
<dbReference type="PROSITE" id="PS50013">
    <property type="entry name" value="CHROMO_2"/>
    <property type="match status" value="1"/>
</dbReference>
<organism evidence="4 5">
    <name type="scientific">Podospora australis</name>
    <dbReference type="NCBI Taxonomy" id="1536484"/>
    <lineage>
        <taxon>Eukaryota</taxon>
        <taxon>Fungi</taxon>
        <taxon>Dikarya</taxon>
        <taxon>Ascomycota</taxon>
        <taxon>Pezizomycotina</taxon>
        <taxon>Sordariomycetes</taxon>
        <taxon>Sordariomycetidae</taxon>
        <taxon>Sordariales</taxon>
        <taxon>Podosporaceae</taxon>
        <taxon>Podospora</taxon>
    </lineage>
</organism>
<name>A0AAN6WP56_9PEZI</name>
<dbReference type="EMBL" id="MU864471">
    <property type="protein sequence ID" value="KAK4184865.1"/>
    <property type="molecule type" value="Genomic_DNA"/>
</dbReference>
<evidence type="ECO:0000259" key="3">
    <source>
        <dbReference type="PROSITE" id="PS50013"/>
    </source>
</evidence>
<dbReference type="Gene3D" id="2.40.50.40">
    <property type="match status" value="1"/>
</dbReference>
<feature type="region of interest" description="Disordered" evidence="2">
    <location>
        <begin position="1121"/>
        <end position="1158"/>
    </location>
</feature>
<comment type="caution">
    <text evidence="4">The sequence shown here is derived from an EMBL/GenBank/DDBJ whole genome shotgun (WGS) entry which is preliminary data.</text>
</comment>
<evidence type="ECO:0000313" key="5">
    <source>
        <dbReference type="Proteomes" id="UP001302126"/>
    </source>
</evidence>
<proteinExistence type="predicted"/>
<feature type="compositionally biased region" description="Low complexity" evidence="2">
    <location>
        <begin position="358"/>
        <end position="368"/>
    </location>
</feature>
<gene>
    <name evidence="4" type="ORF">QBC35DRAFT_38451</name>
</gene>
<dbReference type="InterPro" id="IPR023780">
    <property type="entry name" value="Chromo_domain"/>
</dbReference>
<sequence length="1543" mass="172541">MFSNLLIKSPTTTNTPAVDAPAADAPAADAPAADAPPDEQGTPNQTPNPKKKKLRVEFDYPSDDEISLTSTAGPSHKEDEEFHVVGVLAEEIDNKGKLWYLIEWVGYDQFKESTWEPHENLGEDLLATWEERKAKEKAGELVPFDIDKYNDIQHELKCEKEERHFRRNARRRRLGLSETSPFERIYTEAPDRLVTPLPQVDGSDSSGGDETGDEFELSSGESSTSEAVEDPTVVSEHDDVAARSPSKRGPNQTGLPKAKPTPLAIPQSDITRGTRKKTGKQLSDTDRIARWTGSINREPASKPTSEGANRTAKPPPIPKKKPSLKLETTGYKGTARKLSGDSTEVAAKSKGKDSNPPSASATASAAATVAVAAKPIADPPQPTWHTFTAKKTIHKTGNIFTGGKMRKTRSNLGSVMSDPTKPAKFFGMHRFRRKAELLSRDKEDLAPDASKMNLFPVTLGPAAARRFSRDSNKSPTTPATVPETPQDAVDTVAPASPQPKTTSVTAAVVPDASKPLSPMKKRKKSVRFIVDDDDDDDDTNGLFVEEPEPMQIDSPVIADAEPRPLLRGGNLNTTALQGPVVFHEAVRPATVSAPKSNDAQNTAIAQGSMTSLKKLVLGQSPAIEMTFHGLPESTSSVHQPNSAWLADFLAAETLSFQYTSIAPAAEKRFSAMISRPLGCGDLVSDTESRTLGAVAKYLRSSMLGLLCIRSKFNVLIYPTKCEGWNSVPLAPQELTGVAGPEIELRHYIFESNQPLDTLIPLPDHAARSPLPVRDTIGESTTLEVLMKRLFNMDYAQLLPTAKPLTSHNFFLAIPSAKRHVGLAIKRWLRECHSTSQIYTSDDAGGWDAFRSKLSSDSMPGVVIVHEALAWSLMRFPNLSQYLINDSDAYWCLTEPTSSTPIYPSLPFLERPVRPGDMRLTRLFPHGSAILLTPSFLVSEPQRAFDIIEWFLTYHAKGISYRLVTAWDIHEYLAELAEEKERARNQLYRDTHVTETTTSVTIAANLRGLEKGNCELRHLTATKAFELYDLRRKRVPPYGDDEESCSLVFADKSIDPNDEQSLVNWFGWWSILRADQFRTFHVVGSGQQIKTPQCGRGEREIRIPKYSKITVNDPDAVLQAVHQHQKGQEQLQKTASVGVEPQEPAEPRPEARPEVRPGVQRQNSLLFKSSLLLSEHHQCFTDQLDNMKHSSREQGRLPWILYKYPVSWLDFEMADYFEDFHLGFKKFNDWFSFAWPFNPHRGFSTYMGFFYSIAEDWDPANKPRSRKPNRHPWLAIYRPSNVHKLPWVRTELIIWDPAVRDKFGTEDSLLVDESKLTDMQRRLIEYVRVEGGKKNKGTYLETVWIGGFRWPAECEPDSYHIDVLLTFLKNVTEDLALFKNTIPAPFAVMAKHSSGYRMVGSEESAAQHQQKVTEPARSSRTDGQDDGGCEMSLDSSDELLEDENTRIIFHPPRGIGRPIAHPPSRSRCHNRLYEEARIARNKFPKSRFMPYKFRPTLDWYSEQQIEGRGYSHLNVDSWENIFPKLKIAKSASSADAQGGRMTTD</sequence>
<feature type="region of interest" description="Disordered" evidence="2">
    <location>
        <begin position="398"/>
        <end position="423"/>
    </location>
</feature>
<reference evidence="4" key="2">
    <citation type="submission" date="2023-05" db="EMBL/GenBank/DDBJ databases">
        <authorList>
            <consortium name="Lawrence Berkeley National Laboratory"/>
            <person name="Steindorff A."/>
            <person name="Hensen N."/>
            <person name="Bonometti L."/>
            <person name="Westerberg I."/>
            <person name="Brannstrom I.O."/>
            <person name="Guillou S."/>
            <person name="Cros-Aarteil S."/>
            <person name="Calhoun S."/>
            <person name="Haridas S."/>
            <person name="Kuo A."/>
            <person name="Mondo S."/>
            <person name="Pangilinan J."/>
            <person name="Riley R."/>
            <person name="Labutti K."/>
            <person name="Andreopoulos B."/>
            <person name="Lipzen A."/>
            <person name="Chen C."/>
            <person name="Yanf M."/>
            <person name="Daum C."/>
            <person name="Ng V."/>
            <person name="Clum A."/>
            <person name="Ohm R."/>
            <person name="Martin F."/>
            <person name="Silar P."/>
            <person name="Natvig D."/>
            <person name="Lalanne C."/>
            <person name="Gautier V."/>
            <person name="Ament-Velasquez S.L."/>
            <person name="Kruys A."/>
            <person name="Hutchinson M.I."/>
            <person name="Powell A.J."/>
            <person name="Barry K."/>
            <person name="Miller A.N."/>
            <person name="Grigoriev I.V."/>
            <person name="Debuchy R."/>
            <person name="Gladieux P."/>
            <person name="Thoren M.H."/>
            <person name="Johannesson H."/>
        </authorList>
    </citation>
    <scope>NUCLEOTIDE SEQUENCE</scope>
    <source>
        <strain evidence="4">PSN309</strain>
    </source>
</reference>
<dbReference type="SMART" id="SM00298">
    <property type="entry name" value="CHROMO"/>
    <property type="match status" value="1"/>
</dbReference>
<feature type="compositionally biased region" description="Low complexity" evidence="2">
    <location>
        <begin position="16"/>
        <end position="35"/>
    </location>
</feature>
<dbReference type="Pfam" id="PF00385">
    <property type="entry name" value="Chromo"/>
    <property type="match status" value="1"/>
</dbReference>